<comment type="similarity">
    <text evidence="1">Belongs to the oxygen-dependent FAD-linked oxidoreductase family.</text>
</comment>
<dbReference type="Proteomes" id="UP000214365">
    <property type="component" value="Unassembled WGS sequence"/>
</dbReference>
<feature type="domain" description="FAD-binding PCMH-type" evidence="4">
    <location>
        <begin position="196"/>
        <end position="376"/>
    </location>
</feature>
<name>A0A1Q5Q6E5_TALAT</name>
<dbReference type="Gene3D" id="3.30.465.10">
    <property type="match status" value="2"/>
</dbReference>
<keyword evidence="6" id="KW-1185">Reference proteome</keyword>
<dbReference type="InterPro" id="IPR016169">
    <property type="entry name" value="FAD-bd_PCMH_sub2"/>
</dbReference>
<dbReference type="PANTHER" id="PTHR13878">
    <property type="entry name" value="GULONOLACTONE OXIDASE"/>
    <property type="match status" value="1"/>
</dbReference>
<sequence>MVTSVAVKALLLAAASLPFTDLAQAQTIRDGNQTVAANATTVAPGAADVSPDSADSGVSYFSFESTQLTPEVIANLTALNLTGIEYFTFGNASSPMAKRDSAGCKVLPGDAAWPSEIDWFLLDLLLGGALIKGVPVAAPCYSNWHQYNADECTTITSDWNSSDFHASQPTGIDWPLFEGVTCLPPTLAPTNATCTLGGMPSYIVNVTNVAQIQLAFNFARSLNLRLSVKNQGHDFNAKNVGAGSLSVWTKHLNEIQYLGPEFTIGSYKGPALKIGSGVDTLQAYEYADALGLEVVGGISTTVGLGGGYIAGGGHSPLISMYGMAADQVLSMEVVLPDGRFVSVSETSYPDLFWALRGGGGSTFGVVTSLVIRAYPKLPVTTLTFSFGTSENVTNNTFWEGMDAVWATFPAYADAGHYRYWTILCASESSCSFTMSPHWANNCTSAQLQEFVDPLFANLTALGMAPEDVVYTEFDGVLNAFTSTFPASSEAVGTWSYHTGSRLFPRGNWENATALAAQSAAIRNAAIEAGMMMGYNIKAAVNPTVNQTNAVNPAWRDTLMHGMLGAVWTQTATPEDIAAANQVLTERLQTWRDVSPGSGAYMNEADINEPDFQQSFYGSNYPQLYAMKQQYDPWGVLYAITAVGSEDWYVTDQIPYYPTQNGRLCRVEN</sequence>
<evidence type="ECO:0000256" key="3">
    <source>
        <dbReference type="SAM" id="SignalP"/>
    </source>
</evidence>
<feature type="chain" id="PRO_5013157733" description="FAD-binding PCMH-type domain-containing protein" evidence="3">
    <location>
        <begin position="26"/>
        <end position="668"/>
    </location>
</feature>
<dbReference type="InterPro" id="IPR036318">
    <property type="entry name" value="FAD-bd_PCMH-like_sf"/>
</dbReference>
<keyword evidence="3" id="KW-0732">Signal</keyword>
<dbReference type="InterPro" id="IPR006094">
    <property type="entry name" value="Oxid_FAD_bind_N"/>
</dbReference>
<accession>A0A1Q5Q6E5</accession>
<evidence type="ECO:0000259" key="4">
    <source>
        <dbReference type="PROSITE" id="PS51387"/>
    </source>
</evidence>
<dbReference type="RefSeq" id="XP_020115535.1">
    <property type="nucleotide sequence ID" value="XM_020265264.1"/>
</dbReference>
<comment type="caution">
    <text evidence="5">The sequence shown here is derived from an EMBL/GenBank/DDBJ whole genome shotgun (WGS) entry which is preliminary data.</text>
</comment>
<dbReference type="PANTHER" id="PTHR13878:SF91">
    <property type="entry name" value="FAD BINDING DOMAIN PROTEIN (AFU_ORTHOLOGUE AFUA_6G12070)-RELATED"/>
    <property type="match status" value="1"/>
</dbReference>
<gene>
    <name evidence="5" type="ORF">UA08_09267</name>
</gene>
<dbReference type="Pfam" id="PF01565">
    <property type="entry name" value="FAD_binding_4"/>
    <property type="match status" value="1"/>
</dbReference>
<dbReference type="SUPFAM" id="SSF56176">
    <property type="entry name" value="FAD-binding/transporter-associated domain-like"/>
    <property type="match status" value="1"/>
</dbReference>
<organism evidence="5 6">
    <name type="scientific">Talaromyces atroroseus</name>
    <dbReference type="NCBI Taxonomy" id="1441469"/>
    <lineage>
        <taxon>Eukaryota</taxon>
        <taxon>Fungi</taxon>
        <taxon>Dikarya</taxon>
        <taxon>Ascomycota</taxon>
        <taxon>Pezizomycotina</taxon>
        <taxon>Eurotiomycetes</taxon>
        <taxon>Eurotiomycetidae</taxon>
        <taxon>Eurotiales</taxon>
        <taxon>Trichocomaceae</taxon>
        <taxon>Talaromyces</taxon>
        <taxon>Talaromyces sect. Trachyspermi</taxon>
    </lineage>
</organism>
<evidence type="ECO:0000313" key="6">
    <source>
        <dbReference type="Proteomes" id="UP000214365"/>
    </source>
</evidence>
<evidence type="ECO:0000256" key="2">
    <source>
        <dbReference type="ARBA" id="ARBA00023002"/>
    </source>
</evidence>
<reference evidence="5 6" key="1">
    <citation type="submission" date="2015-06" db="EMBL/GenBank/DDBJ databases">
        <title>Talaromyces atroroseus IBT 11181 draft genome.</title>
        <authorList>
            <person name="Rasmussen K.B."/>
            <person name="Rasmussen S."/>
            <person name="Petersen B."/>
            <person name="Sicheritz-Ponten T."/>
            <person name="Mortensen U.H."/>
            <person name="Thrane U."/>
        </authorList>
    </citation>
    <scope>NUCLEOTIDE SEQUENCE [LARGE SCALE GENOMIC DNA]</scope>
    <source>
        <strain evidence="5 6">IBT 11181</strain>
    </source>
</reference>
<feature type="signal peptide" evidence="3">
    <location>
        <begin position="1"/>
        <end position="25"/>
    </location>
</feature>
<dbReference type="AlphaFoldDB" id="A0A1Q5Q6E5"/>
<dbReference type="GO" id="GO:0071949">
    <property type="term" value="F:FAD binding"/>
    <property type="evidence" value="ECO:0007669"/>
    <property type="project" value="InterPro"/>
</dbReference>
<dbReference type="Pfam" id="PF08031">
    <property type="entry name" value="BBE"/>
    <property type="match status" value="1"/>
</dbReference>
<dbReference type="GO" id="GO:0016491">
    <property type="term" value="F:oxidoreductase activity"/>
    <property type="evidence" value="ECO:0007669"/>
    <property type="project" value="UniProtKB-KW"/>
</dbReference>
<dbReference type="EMBL" id="LFMY01000021">
    <property type="protein sequence ID" value="OKL55414.1"/>
    <property type="molecule type" value="Genomic_DNA"/>
</dbReference>
<dbReference type="GeneID" id="31009023"/>
<evidence type="ECO:0000313" key="5">
    <source>
        <dbReference type="EMBL" id="OKL55414.1"/>
    </source>
</evidence>
<keyword evidence="2" id="KW-0560">Oxidoreductase</keyword>
<protein>
    <recommendedName>
        <fullName evidence="4">FAD-binding PCMH-type domain-containing protein</fullName>
    </recommendedName>
</protein>
<dbReference type="PROSITE" id="PS51387">
    <property type="entry name" value="FAD_PCMH"/>
    <property type="match status" value="1"/>
</dbReference>
<evidence type="ECO:0000256" key="1">
    <source>
        <dbReference type="ARBA" id="ARBA00005466"/>
    </source>
</evidence>
<proteinExistence type="inferred from homology"/>
<dbReference type="STRING" id="1441469.A0A1Q5Q6E5"/>
<dbReference type="InterPro" id="IPR016166">
    <property type="entry name" value="FAD-bd_PCMH"/>
</dbReference>
<dbReference type="InterPro" id="IPR050432">
    <property type="entry name" value="FAD-linked_Oxidoreductases_BP"/>
</dbReference>
<dbReference type="InterPro" id="IPR012951">
    <property type="entry name" value="BBE"/>
</dbReference>
<dbReference type="OrthoDB" id="9983560at2759"/>